<evidence type="ECO:0000259" key="2">
    <source>
        <dbReference type="Pfam" id="PF04471"/>
    </source>
</evidence>
<sequence>MIDKFLCQEETKEAMETIEAYNNILKTGLLSSKKINWLDIAGLSFPPAPPTYEQVAAEVNIPKKSFWELFFPSWKARRKAKEQEAREIYKDRLEKHELHIKEMKERELKLRTDFENGDPLAVEKYVSLVLKKSCYPPEISKKYEVQFDPLSKTVIVNYLLPNPEQIPRIIEFKYIASKREVKTVEMKQKQFEAFYESVLYQITLRTIHEVFQSDYPNNVQSVVFNGWVDGIDRATGTAFRSCVLSCQVFREEFQKLNLSQVDPKLCFRNLKGLNAGPLAQLAPVKPVMEIKRDDVRFIESRPILDEVESIPNLATMDWTDFEHLVRELFERFFSKDGGEVRVTRASRDWGVDAIAFDPDPIRGGKIVIQAKRYNNVVPVSAVRDLYGTVINEGATKGILVTTSYFGNDSREFVRDKPITLIDGSNLISLFQQHGYKVRIELQKSRTNGS</sequence>
<dbReference type="InterPro" id="IPR052906">
    <property type="entry name" value="Type_IV_Methyl-Rstrct_Enzyme"/>
</dbReference>
<keyword evidence="1" id="KW-0175">Coiled coil</keyword>
<dbReference type="EMBL" id="FSQZ01000001">
    <property type="protein sequence ID" value="SIN62526.1"/>
    <property type="molecule type" value="Genomic_DNA"/>
</dbReference>
<dbReference type="Proteomes" id="UP000185093">
    <property type="component" value="Unassembled WGS sequence"/>
</dbReference>
<dbReference type="PANTHER" id="PTHR30015">
    <property type="entry name" value="MRR RESTRICTION SYSTEM PROTEIN"/>
    <property type="match status" value="1"/>
</dbReference>
<protein>
    <submittedName>
        <fullName evidence="3">Restriction system protein</fullName>
    </submittedName>
</protein>
<name>A0ABY1JAQ8_9BACT</name>
<evidence type="ECO:0000256" key="1">
    <source>
        <dbReference type="SAM" id="Coils"/>
    </source>
</evidence>
<dbReference type="RefSeq" id="WP_143228384.1">
    <property type="nucleotide sequence ID" value="NZ_FSQZ01000001.1"/>
</dbReference>
<comment type="caution">
    <text evidence="3">The sequence shown here is derived from an EMBL/GenBank/DDBJ whole genome shotgun (WGS) entry which is preliminary data.</text>
</comment>
<feature type="domain" description="Restriction endonuclease type IV Mrr" evidence="2">
    <location>
        <begin position="314"/>
        <end position="429"/>
    </location>
</feature>
<dbReference type="InterPro" id="IPR011856">
    <property type="entry name" value="tRNA_endonuc-like_dom_sf"/>
</dbReference>
<organism evidence="3 4">
    <name type="scientific">Acetomicrobium flavidum</name>
    <dbReference type="NCBI Taxonomy" id="49896"/>
    <lineage>
        <taxon>Bacteria</taxon>
        <taxon>Thermotogati</taxon>
        <taxon>Synergistota</taxon>
        <taxon>Synergistia</taxon>
        <taxon>Synergistales</taxon>
        <taxon>Acetomicrobiaceae</taxon>
        <taxon>Acetomicrobium</taxon>
    </lineage>
</organism>
<feature type="coiled-coil region" evidence="1">
    <location>
        <begin position="86"/>
        <end position="113"/>
    </location>
</feature>
<keyword evidence="4" id="KW-1185">Reference proteome</keyword>
<dbReference type="SUPFAM" id="SSF52980">
    <property type="entry name" value="Restriction endonuclease-like"/>
    <property type="match status" value="1"/>
</dbReference>
<dbReference type="InterPro" id="IPR011335">
    <property type="entry name" value="Restrct_endonuc-II-like"/>
</dbReference>
<evidence type="ECO:0000313" key="3">
    <source>
        <dbReference type="EMBL" id="SIN62526.1"/>
    </source>
</evidence>
<evidence type="ECO:0000313" key="4">
    <source>
        <dbReference type="Proteomes" id="UP000185093"/>
    </source>
</evidence>
<gene>
    <name evidence="3" type="ORF">SAMN05444368_0181</name>
</gene>
<dbReference type="Gene3D" id="3.40.1350.10">
    <property type="match status" value="1"/>
</dbReference>
<dbReference type="Pfam" id="PF04471">
    <property type="entry name" value="Mrr_cat"/>
    <property type="match status" value="1"/>
</dbReference>
<proteinExistence type="predicted"/>
<accession>A0ABY1JAQ8</accession>
<reference evidence="3 4" key="1">
    <citation type="submission" date="2016-11" db="EMBL/GenBank/DDBJ databases">
        <authorList>
            <person name="Varghese N."/>
            <person name="Submissions S."/>
        </authorList>
    </citation>
    <scope>NUCLEOTIDE SEQUENCE [LARGE SCALE GENOMIC DNA]</scope>
    <source>
        <strain evidence="3 4">DSM 20664</strain>
    </source>
</reference>
<dbReference type="PANTHER" id="PTHR30015:SF7">
    <property type="entry name" value="TYPE IV METHYL-DIRECTED RESTRICTION ENZYME ECOKMRR"/>
    <property type="match status" value="1"/>
</dbReference>
<dbReference type="InterPro" id="IPR007560">
    <property type="entry name" value="Restrct_endonuc_IV_Mrr"/>
</dbReference>